<proteinExistence type="predicted"/>
<dbReference type="Proteomes" id="UP001057402">
    <property type="component" value="Chromosome 10"/>
</dbReference>
<gene>
    <name evidence="1" type="ORF">MLD38_033743</name>
</gene>
<organism evidence="1 2">
    <name type="scientific">Melastoma candidum</name>
    <dbReference type="NCBI Taxonomy" id="119954"/>
    <lineage>
        <taxon>Eukaryota</taxon>
        <taxon>Viridiplantae</taxon>
        <taxon>Streptophyta</taxon>
        <taxon>Embryophyta</taxon>
        <taxon>Tracheophyta</taxon>
        <taxon>Spermatophyta</taxon>
        <taxon>Magnoliopsida</taxon>
        <taxon>eudicotyledons</taxon>
        <taxon>Gunneridae</taxon>
        <taxon>Pentapetalae</taxon>
        <taxon>rosids</taxon>
        <taxon>malvids</taxon>
        <taxon>Myrtales</taxon>
        <taxon>Melastomataceae</taxon>
        <taxon>Melastomatoideae</taxon>
        <taxon>Melastomateae</taxon>
        <taxon>Melastoma</taxon>
    </lineage>
</organism>
<name>A0ACB9M7Q9_9MYRT</name>
<comment type="caution">
    <text evidence="1">The sequence shown here is derived from an EMBL/GenBank/DDBJ whole genome shotgun (WGS) entry which is preliminary data.</text>
</comment>
<dbReference type="EMBL" id="CM042889">
    <property type="protein sequence ID" value="KAI4320242.1"/>
    <property type="molecule type" value="Genomic_DNA"/>
</dbReference>
<sequence>MLRRKLMDVTYWRFASLSLNISPPVHGQPPSLEDAAVEFMDIMHGELYLMYRLVYIECWTKEILEGFGTHEILCLLPELVITIVLVDKNPLQRRMTLRIAMQGQRVCLFSRPSRGELERWLIRLSS</sequence>
<evidence type="ECO:0000313" key="1">
    <source>
        <dbReference type="EMBL" id="KAI4320242.1"/>
    </source>
</evidence>
<keyword evidence="2" id="KW-1185">Reference proteome</keyword>
<evidence type="ECO:0000313" key="2">
    <source>
        <dbReference type="Proteomes" id="UP001057402"/>
    </source>
</evidence>
<accession>A0ACB9M7Q9</accession>
<reference evidence="2" key="1">
    <citation type="journal article" date="2023" name="Front. Plant Sci.">
        <title>Chromosomal-level genome assembly of Melastoma candidum provides insights into trichome evolution.</title>
        <authorList>
            <person name="Zhong Y."/>
            <person name="Wu W."/>
            <person name="Sun C."/>
            <person name="Zou P."/>
            <person name="Liu Y."/>
            <person name="Dai S."/>
            <person name="Zhou R."/>
        </authorList>
    </citation>
    <scope>NUCLEOTIDE SEQUENCE [LARGE SCALE GENOMIC DNA]</scope>
</reference>
<protein>
    <submittedName>
        <fullName evidence="1">Uncharacterized protein</fullName>
    </submittedName>
</protein>